<keyword evidence="3 6" id="KW-1133">Transmembrane helix</keyword>
<dbReference type="InterPro" id="IPR011701">
    <property type="entry name" value="MFS"/>
</dbReference>
<evidence type="ECO:0000313" key="8">
    <source>
        <dbReference type="EMBL" id="KAF5867863.1"/>
    </source>
</evidence>
<name>A0A8H6AH86_9HELO</name>
<dbReference type="SUPFAM" id="SSF103473">
    <property type="entry name" value="MFS general substrate transporter"/>
    <property type="match status" value="2"/>
</dbReference>
<evidence type="ECO:0000259" key="7">
    <source>
        <dbReference type="PROSITE" id="PS50850"/>
    </source>
</evidence>
<dbReference type="GeneID" id="59261124"/>
<dbReference type="PROSITE" id="PS50850">
    <property type="entry name" value="MFS"/>
    <property type="match status" value="1"/>
</dbReference>
<feature type="region of interest" description="Disordered" evidence="5">
    <location>
        <begin position="1"/>
        <end position="28"/>
    </location>
</feature>
<dbReference type="RefSeq" id="XP_037186812.1">
    <property type="nucleotide sequence ID" value="XM_037337432.1"/>
</dbReference>
<dbReference type="Gene3D" id="1.20.1250.20">
    <property type="entry name" value="MFS general substrate transporter like domains"/>
    <property type="match status" value="1"/>
</dbReference>
<dbReference type="GO" id="GO:0005886">
    <property type="term" value="C:plasma membrane"/>
    <property type="evidence" value="ECO:0007669"/>
    <property type="project" value="TreeGrafter"/>
</dbReference>
<feature type="transmembrane region" description="Helical" evidence="6">
    <location>
        <begin position="87"/>
        <end position="107"/>
    </location>
</feature>
<evidence type="ECO:0000256" key="6">
    <source>
        <dbReference type="SAM" id="Phobius"/>
    </source>
</evidence>
<dbReference type="InterPro" id="IPR020846">
    <property type="entry name" value="MFS_dom"/>
</dbReference>
<dbReference type="EMBL" id="JABFCT010000026">
    <property type="protein sequence ID" value="KAF5867863.1"/>
    <property type="molecule type" value="Genomic_DNA"/>
</dbReference>
<dbReference type="OrthoDB" id="440553at2759"/>
<feature type="transmembrane region" description="Helical" evidence="6">
    <location>
        <begin position="352"/>
        <end position="373"/>
    </location>
</feature>
<dbReference type="AlphaFoldDB" id="A0A8H6AH86"/>
<evidence type="ECO:0000313" key="9">
    <source>
        <dbReference type="Proteomes" id="UP000531561"/>
    </source>
</evidence>
<protein>
    <submittedName>
        <fullName evidence="8">Putative mfs multidrug transporter protein</fullName>
    </submittedName>
</protein>
<keyword evidence="9" id="KW-1185">Reference proteome</keyword>
<feature type="transmembrane region" description="Helical" evidence="6">
    <location>
        <begin position="282"/>
        <end position="301"/>
    </location>
</feature>
<feature type="transmembrane region" description="Helical" evidence="6">
    <location>
        <begin position="393"/>
        <end position="411"/>
    </location>
</feature>
<dbReference type="PANTHER" id="PTHR23501:SF43">
    <property type="entry name" value="MULTIDRUG TRANSPORTER, PUTATIVE (AFU_ORTHOLOGUE AFUA_6G03040)-RELATED"/>
    <property type="match status" value="1"/>
</dbReference>
<feature type="transmembrane region" description="Helical" evidence="6">
    <location>
        <begin position="313"/>
        <end position="332"/>
    </location>
</feature>
<keyword evidence="4 6" id="KW-0472">Membrane</keyword>
<evidence type="ECO:0000256" key="5">
    <source>
        <dbReference type="SAM" id="MobiDB-lite"/>
    </source>
</evidence>
<sequence>MALNGESSIEEAQQQAKKQDEKLDTSARTKITAPPTSNKVYIQGLNLWLIASTVALMVFLVVLEIPIVPTCLITISNEIGGFDNASWVISSYLLGRIGVMVIFAKLSDLLTRKFVFTTSIAIFTVFSGACSASKTMTQLIIFRAFQGLGAGGAYSLSTIILIELVPPQKLAKSTAQLAMVTTFANVLGPIIGGAISNDAHWRWIFLLNVPVAAVALLVALFAIPRNFPYHTEAELSISKRIFTANPDNSPSAVHTSSKKGYLRANFLPKGIMLAGNKTPKKLDVIGTILVLLATVTLAAGFQEADSRFPWKSAYVISLLIISGVLWILLVLWERRVTLLDGPQEPVLPWRFLTSKAMTGILLLFFLIGGPLVVTLYQTPQMFQLVYGLNGLEAGIRVVPFTALWAVGLLVSPTLAGRLKVPPIYIVMIGSCIQTVGFALMGTIPVTLQIPSRIYAYEVIAGLGCGLVFPLLFVMVPFVAEPRDRAVGMATGSQFQVMGSTIVLSIGTSIFNGHTRTLLESLLGGSSSASVVNLGETIQNLPHEVQDQIRRVLAEGYNRQSLLLCAAAAAQVPAALLLWRKKQIKV</sequence>
<feature type="transmembrane region" description="Helical" evidence="6">
    <location>
        <begin position="140"/>
        <end position="165"/>
    </location>
</feature>
<evidence type="ECO:0000256" key="1">
    <source>
        <dbReference type="ARBA" id="ARBA00004141"/>
    </source>
</evidence>
<evidence type="ECO:0000256" key="2">
    <source>
        <dbReference type="ARBA" id="ARBA00022692"/>
    </source>
</evidence>
<reference evidence="8 9" key="1">
    <citation type="journal article" date="2020" name="Phytopathology">
        <title>A high-quality genome resource of Botrytis fragariae, a new and rapidly spreading fungal pathogen causing strawberry gray mold in the U.S.A.</title>
        <authorList>
            <person name="Wu Y."/>
            <person name="Saski C.A."/>
            <person name="Schnabel G."/>
            <person name="Xiao S."/>
            <person name="Hu M."/>
        </authorList>
    </citation>
    <scope>NUCLEOTIDE SEQUENCE [LARGE SCALE GENOMIC DNA]</scope>
    <source>
        <strain evidence="8 9">BVB16</strain>
    </source>
</reference>
<keyword evidence="2 6" id="KW-0812">Transmembrane</keyword>
<feature type="transmembrane region" description="Helical" evidence="6">
    <location>
        <begin position="47"/>
        <end position="75"/>
    </location>
</feature>
<comment type="caution">
    <text evidence="8">The sequence shown here is derived from an EMBL/GenBank/DDBJ whole genome shotgun (WGS) entry which is preliminary data.</text>
</comment>
<dbReference type="GO" id="GO:0022857">
    <property type="term" value="F:transmembrane transporter activity"/>
    <property type="evidence" value="ECO:0007669"/>
    <property type="project" value="InterPro"/>
</dbReference>
<comment type="subcellular location">
    <subcellularLocation>
        <location evidence="1">Membrane</location>
        <topology evidence="1">Multi-pass membrane protein</topology>
    </subcellularLocation>
</comment>
<feature type="transmembrane region" description="Helical" evidence="6">
    <location>
        <begin position="423"/>
        <end position="447"/>
    </location>
</feature>
<feature type="transmembrane region" description="Helical" evidence="6">
    <location>
        <begin position="177"/>
        <end position="195"/>
    </location>
</feature>
<gene>
    <name evidence="8" type="ORF">Bfra_007058</name>
</gene>
<evidence type="ECO:0000256" key="4">
    <source>
        <dbReference type="ARBA" id="ARBA00023136"/>
    </source>
</evidence>
<feature type="transmembrane region" description="Helical" evidence="6">
    <location>
        <begin position="201"/>
        <end position="223"/>
    </location>
</feature>
<dbReference type="InterPro" id="IPR036259">
    <property type="entry name" value="MFS_trans_sf"/>
</dbReference>
<proteinExistence type="predicted"/>
<evidence type="ECO:0000256" key="3">
    <source>
        <dbReference type="ARBA" id="ARBA00022989"/>
    </source>
</evidence>
<feature type="compositionally biased region" description="Basic and acidic residues" evidence="5">
    <location>
        <begin position="17"/>
        <end position="27"/>
    </location>
</feature>
<dbReference type="Gene3D" id="1.20.1720.10">
    <property type="entry name" value="Multidrug resistance protein D"/>
    <property type="match status" value="1"/>
</dbReference>
<feature type="transmembrane region" description="Helical" evidence="6">
    <location>
        <begin position="114"/>
        <end position="134"/>
    </location>
</feature>
<feature type="domain" description="Major facilitator superfamily (MFS) profile" evidence="7">
    <location>
        <begin position="50"/>
        <end position="584"/>
    </location>
</feature>
<feature type="transmembrane region" description="Helical" evidence="6">
    <location>
        <begin position="453"/>
        <end position="479"/>
    </location>
</feature>
<accession>A0A8H6AH86</accession>
<organism evidence="8 9">
    <name type="scientific">Botrytis fragariae</name>
    <dbReference type="NCBI Taxonomy" id="1964551"/>
    <lineage>
        <taxon>Eukaryota</taxon>
        <taxon>Fungi</taxon>
        <taxon>Dikarya</taxon>
        <taxon>Ascomycota</taxon>
        <taxon>Pezizomycotina</taxon>
        <taxon>Leotiomycetes</taxon>
        <taxon>Helotiales</taxon>
        <taxon>Sclerotiniaceae</taxon>
        <taxon>Botrytis</taxon>
    </lineage>
</organism>
<dbReference type="Proteomes" id="UP000531561">
    <property type="component" value="Unassembled WGS sequence"/>
</dbReference>
<dbReference type="Pfam" id="PF07690">
    <property type="entry name" value="MFS_1"/>
    <property type="match status" value="1"/>
</dbReference>
<dbReference type="PANTHER" id="PTHR23501">
    <property type="entry name" value="MAJOR FACILITATOR SUPERFAMILY"/>
    <property type="match status" value="1"/>
</dbReference>